<dbReference type="EMBL" id="KK117100">
    <property type="protein sequence ID" value="KFM69555.1"/>
    <property type="molecule type" value="Genomic_DNA"/>
</dbReference>
<keyword evidence="2" id="KW-1185">Reference proteome</keyword>
<sequence>MIYTSSPLTDSLISTHVSLLLNFFKTALPRFMPKRSTIFCAKSGCEVPLKTLMLGMLSL</sequence>
<reference evidence="1 2" key="1">
    <citation type="submission" date="2013-11" db="EMBL/GenBank/DDBJ databases">
        <title>Genome sequencing of Stegodyphus mimosarum.</title>
        <authorList>
            <person name="Bechsgaard J."/>
        </authorList>
    </citation>
    <scope>NUCLEOTIDE SEQUENCE [LARGE SCALE GENOMIC DNA]</scope>
</reference>
<dbReference type="OrthoDB" id="7449775at2759"/>
<name>A0A087TWR6_STEMI</name>
<accession>A0A087TWR6</accession>
<gene>
    <name evidence="1" type="ORF">X975_08405</name>
</gene>
<evidence type="ECO:0000313" key="1">
    <source>
        <dbReference type="EMBL" id="KFM69555.1"/>
    </source>
</evidence>
<proteinExistence type="predicted"/>
<organism evidence="1 2">
    <name type="scientific">Stegodyphus mimosarum</name>
    <name type="common">African social velvet spider</name>
    <dbReference type="NCBI Taxonomy" id="407821"/>
    <lineage>
        <taxon>Eukaryota</taxon>
        <taxon>Metazoa</taxon>
        <taxon>Ecdysozoa</taxon>
        <taxon>Arthropoda</taxon>
        <taxon>Chelicerata</taxon>
        <taxon>Arachnida</taxon>
        <taxon>Araneae</taxon>
        <taxon>Araneomorphae</taxon>
        <taxon>Entelegynae</taxon>
        <taxon>Eresoidea</taxon>
        <taxon>Eresidae</taxon>
        <taxon>Stegodyphus</taxon>
    </lineage>
</organism>
<dbReference type="Proteomes" id="UP000054359">
    <property type="component" value="Unassembled WGS sequence"/>
</dbReference>
<feature type="non-terminal residue" evidence="1">
    <location>
        <position position="59"/>
    </location>
</feature>
<dbReference type="AlphaFoldDB" id="A0A087TWR6"/>
<protein>
    <submittedName>
        <fullName evidence="1">Uncharacterized protein</fullName>
    </submittedName>
</protein>
<evidence type="ECO:0000313" key="2">
    <source>
        <dbReference type="Proteomes" id="UP000054359"/>
    </source>
</evidence>